<feature type="compositionally biased region" description="Acidic residues" evidence="1">
    <location>
        <begin position="447"/>
        <end position="462"/>
    </location>
</feature>
<gene>
    <name evidence="3" type="ORF">VTK73DRAFT_7211</name>
</gene>
<name>A0ABR3WFM7_9PEZI</name>
<evidence type="ECO:0000256" key="2">
    <source>
        <dbReference type="SAM" id="SignalP"/>
    </source>
</evidence>
<accession>A0ABR3WFM7</accession>
<keyword evidence="4" id="KW-1185">Reference proteome</keyword>
<evidence type="ECO:0000313" key="3">
    <source>
        <dbReference type="EMBL" id="KAL1860661.1"/>
    </source>
</evidence>
<comment type="caution">
    <text evidence="3">The sequence shown here is derived from an EMBL/GenBank/DDBJ whole genome shotgun (WGS) entry which is preliminary data.</text>
</comment>
<feature type="region of interest" description="Disordered" evidence="1">
    <location>
        <begin position="441"/>
        <end position="462"/>
    </location>
</feature>
<keyword evidence="2" id="KW-0732">Signal</keyword>
<dbReference type="EMBL" id="JAZHXJ010000445">
    <property type="protein sequence ID" value="KAL1860661.1"/>
    <property type="molecule type" value="Genomic_DNA"/>
</dbReference>
<evidence type="ECO:0000256" key="1">
    <source>
        <dbReference type="SAM" id="MobiDB-lite"/>
    </source>
</evidence>
<evidence type="ECO:0000313" key="4">
    <source>
        <dbReference type="Proteomes" id="UP001586593"/>
    </source>
</evidence>
<dbReference type="Proteomes" id="UP001586593">
    <property type="component" value="Unassembled WGS sequence"/>
</dbReference>
<feature type="compositionally biased region" description="Low complexity" evidence="1">
    <location>
        <begin position="126"/>
        <end position="143"/>
    </location>
</feature>
<proteinExistence type="predicted"/>
<organism evidence="3 4">
    <name type="scientific">Phialemonium thermophilum</name>
    <dbReference type="NCBI Taxonomy" id="223376"/>
    <lineage>
        <taxon>Eukaryota</taxon>
        <taxon>Fungi</taxon>
        <taxon>Dikarya</taxon>
        <taxon>Ascomycota</taxon>
        <taxon>Pezizomycotina</taxon>
        <taxon>Sordariomycetes</taxon>
        <taxon>Sordariomycetidae</taxon>
        <taxon>Cephalothecales</taxon>
        <taxon>Cephalothecaceae</taxon>
        <taxon>Phialemonium</taxon>
    </lineage>
</organism>
<feature type="region of interest" description="Disordered" evidence="1">
    <location>
        <begin position="71"/>
        <end position="143"/>
    </location>
</feature>
<protein>
    <submittedName>
        <fullName evidence="3">Uncharacterized protein</fullName>
    </submittedName>
</protein>
<feature type="signal peptide" evidence="2">
    <location>
        <begin position="1"/>
        <end position="25"/>
    </location>
</feature>
<reference evidence="3 4" key="1">
    <citation type="journal article" date="2024" name="Commun. Biol.">
        <title>Comparative genomic analysis of thermophilic fungi reveals convergent evolutionary adaptations and gene losses.</title>
        <authorList>
            <person name="Steindorff A.S."/>
            <person name="Aguilar-Pontes M.V."/>
            <person name="Robinson A.J."/>
            <person name="Andreopoulos B."/>
            <person name="LaButti K."/>
            <person name="Kuo A."/>
            <person name="Mondo S."/>
            <person name="Riley R."/>
            <person name="Otillar R."/>
            <person name="Haridas S."/>
            <person name="Lipzen A."/>
            <person name="Grimwood J."/>
            <person name="Schmutz J."/>
            <person name="Clum A."/>
            <person name="Reid I.D."/>
            <person name="Moisan M.C."/>
            <person name="Butler G."/>
            <person name="Nguyen T.T.M."/>
            <person name="Dewar K."/>
            <person name="Conant G."/>
            <person name="Drula E."/>
            <person name="Henrissat B."/>
            <person name="Hansel C."/>
            <person name="Singer S."/>
            <person name="Hutchinson M.I."/>
            <person name="de Vries R.P."/>
            <person name="Natvig D.O."/>
            <person name="Powell A.J."/>
            <person name="Tsang A."/>
            <person name="Grigoriev I.V."/>
        </authorList>
    </citation>
    <scope>NUCLEOTIDE SEQUENCE [LARGE SCALE GENOMIC DNA]</scope>
    <source>
        <strain evidence="3 4">ATCC 24622</strain>
    </source>
</reference>
<sequence length="462" mass="47323">MASSILKSLVALSLVFATHSASATAIPQHENVPSRHHNRADTGAEPLAFPLADRTGDSALAGAKLSRRYNDPEDSLYGYGESKPHLDACESHSGGHPSPQRKFSDEYTFFSTPLTPLTPHETGTRSPMPTLSSTYPPSPSSNNTSFSIPTVSLLPPGPLAMELAATGSVSPVAPTAPLPRPAEQLPGFVLPPGFVPQPPLAAPPQTAAAAPPALATPFGFAVPPAFAPGPGFALPPNYNPPPGFALPPSFTLPPGWVVPPGLVPVPGFALPPGFQVPPGVPLQLGFRLQPGASMPSGNPVAFATPSGGFSLQAGLGRPLVTVQTESITAAGIPAPTSSAPPTFLPSQSGTAGVQSSPTLCTFTRPIVPLAMANLDGTSTSFIFTQTVTTTLTFPCPSTCAKSAVLETRIVAGQGPVLHPASATTTLFTTSTVTAAECSRTADRLSLDETEASQDSDGEEDNN</sequence>
<feature type="chain" id="PRO_5045359549" evidence="2">
    <location>
        <begin position="26"/>
        <end position="462"/>
    </location>
</feature>